<evidence type="ECO:0000313" key="3">
    <source>
        <dbReference type="Proteomes" id="UP000620124"/>
    </source>
</evidence>
<evidence type="ECO:0008006" key="4">
    <source>
        <dbReference type="Google" id="ProtNLM"/>
    </source>
</evidence>
<accession>A0A8H6XEM5</accession>
<dbReference type="Proteomes" id="UP000620124">
    <property type="component" value="Unassembled WGS sequence"/>
</dbReference>
<keyword evidence="3" id="KW-1185">Reference proteome</keyword>
<reference evidence="2" key="1">
    <citation type="submission" date="2020-05" db="EMBL/GenBank/DDBJ databases">
        <title>Mycena genomes resolve the evolution of fungal bioluminescence.</title>
        <authorList>
            <person name="Tsai I.J."/>
        </authorList>
    </citation>
    <scope>NUCLEOTIDE SEQUENCE</scope>
    <source>
        <strain evidence="2">CCC161011</strain>
    </source>
</reference>
<comment type="caution">
    <text evidence="2">The sequence shown here is derived from an EMBL/GenBank/DDBJ whole genome shotgun (WGS) entry which is preliminary data.</text>
</comment>
<evidence type="ECO:0000256" key="1">
    <source>
        <dbReference type="SAM" id="MobiDB-lite"/>
    </source>
</evidence>
<proteinExistence type="predicted"/>
<name>A0A8H6XEM5_9AGAR</name>
<evidence type="ECO:0000313" key="2">
    <source>
        <dbReference type="EMBL" id="KAF7339049.1"/>
    </source>
</evidence>
<gene>
    <name evidence="2" type="ORF">MVEN_01981100</name>
</gene>
<dbReference type="AlphaFoldDB" id="A0A8H6XEM5"/>
<protein>
    <recommendedName>
        <fullName evidence="4">Protein kinase domain-containing protein</fullName>
    </recommendedName>
</protein>
<feature type="compositionally biased region" description="Polar residues" evidence="1">
    <location>
        <begin position="502"/>
        <end position="515"/>
    </location>
</feature>
<feature type="region of interest" description="Disordered" evidence="1">
    <location>
        <begin position="497"/>
        <end position="518"/>
    </location>
</feature>
<sequence length="576" mass="65583">MDDETHITPVEFIAQVDMDAARRTCNAAFINHGARDVNIRDCITNVSFTTATPLPDDFPKIPLGDIDLLHEIHVDYGTGVVNRPKRGRMRRVHSARAGAWCVTAVMYQGEGAKEEWRRSLEKHMRLRHPHIVQIYGTASSQGIHATLYHDELTPLQHFLDIYRDSPILTVYVYACINPDFNEAGQYIIASQFLRGLTSNQFTFWIRRSTGRLCAEFIPPRNPVTFVYETYQDAAPFCMERNYLMSASVTDAMVINGLPLKVYHDICASNLGHRRHMRYPRIPTRMPVNLGSLVHFPSSGQSEGWTEISSVPLSIYINPWVICNKRTRAPMEDGWTRFHSSEISNAYISIEARTQGLLGSWFSQANHIFSRLSITSNLEDYALVETAYFMLRILPSTEDTPAGFLFLCPKEDFRTGPSSLRWPDCSDYWSLDPSGVERLSTAEAARLGFPTIQQFSHILVRSWDDSVYAGLHEHDYGEQSPFTENRVTNVEAIPSKRPFEDTATGTHENPTTQLGSGAQRGDELALRRLILDEKAQLIEMYRLGIFTKEEFLVRLDKIEAHYDAMRPPPTKRARLSN</sequence>
<dbReference type="EMBL" id="JACAZI010000020">
    <property type="protein sequence ID" value="KAF7339049.1"/>
    <property type="molecule type" value="Genomic_DNA"/>
</dbReference>
<organism evidence="2 3">
    <name type="scientific">Mycena venus</name>
    <dbReference type="NCBI Taxonomy" id="2733690"/>
    <lineage>
        <taxon>Eukaryota</taxon>
        <taxon>Fungi</taxon>
        <taxon>Dikarya</taxon>
        <taxon>Basidiomycota</taxon>
        <taxon>Agaricomycotina</taxon>
        <taxon>Agaricomycetes</taxon>
        <taxon>Agaricomycetidae</taxon>
        <taxon>Agaricales</taxon>
        <taxon>Marasmiineae</taxon>
        <taxon>Mycenaceae</taxon>
        <taxon>Mycena</taxon>
    </lineage>
</organism>